<dbReference type="InterPro" id="IPR001633">
    <property type="entry name" value="EAL_dom"/>
</dbReference>
<dbReference type="Proteomes" id="UP000298468">
    <property type="component" value="Unassembled WGS sequence"/>
</dbReference>
<comment type="caution">
    <text evidence="3">The sequence shown here is derived from an EMBL/GenBank/DDBJ whole genome shotgun (WGS) entry which is preliminary data.</text>
</comment>
<dbReference type="InterPro" id="IPR050706">
    <property type="entry name" value="Cyclic-di-GMP_PDE-like"/>
</dbReference>
<proteinExistence type="predicted"/>
<evidence type="ECO:0000313" key="4">
    <source>
        <dbReference type="Proteomes" id="UP000298468"/>
    </source>
</evidence>
<dbReference type="InterPro" id="IPR029787">
    <property type="entry name" value="Nucleotide_cyclase"/>
</dbReference>
<name>A0A4R9BND4_9MICO</name>
<dbReference type="PROSITE" id="PS50887">
    <property type="entry name" value="GGDEF"/>
    <property type="match status" value="1"/>
</dbReference>
<evidence type="ECO:0000259" key="2">
    <source>
        <dbReference type="PROSITE" id="PS50887"/>
    </source>
</evidence>
<dbReference type="SUPFAM" id="SSF55073">
    <property type="entry name" value="Nucleotide cyclase"/>
    <property type="match status" value="1"/>
</dbReference>
<accession>A0A4R9BND4</accession>
<dbReference type="Pfam" id="PF00990">
    <property type="entry name" value="GGDEF"/>
    <property type="match status" value="1"/>
</dbReference>
<keyword evidence="4" id="KW-1185">Reference proteome</keyword>
<dbReference type="PROSITE" id="PS50883">
    <property type="entry name" value="EAL"/>
    <property type="match status" value="1"/>
</dbReference>
<dbReference type="PANTHER" id="PTHR33121">
    <property type="entry name" value="CYCLIC DI-GMP PHOSPHODIESTERASE PDEF"/>
    <property type="match status" value="1"/>
</dbReference>
<dbReference type="Gene3D" id="3.20.20.450">
    <property type="entry name" value="EAL domain"/>
    <property type="match status" value="1"/>
</dbReference>
<organism evidence="3 4">
    <name type="scientific">Cryobacterium lactosi</name>
    <dbReference type="NCBI Taxonomy" id="1259202"/>
    <lineage>
        <taxon>Bacteria</taxon>
        <taxon>Bacillati</taxon>
        <taxon>Actinomycetota</taxon>
        <taxon>Actinomycetes</taxon>
        <taxon>Micrococcales</taxon>
        <taxon>Microbacteriaceae</taxon>
        <taxon>Cryobacterium</taxon>
    </lineage>
</organism>
<gene>
    <name evidence="3" type="ORF">E3T61_12595</name>
</gene>
<dbReference type="NCBIfam" id="TIGR00254">
    <property type="entry name" value="GGDEF"/>
    <property type="match status" value="1"/>
</dbReference>
<sequence length="457" mass="49806">MILACATLALATIPLTFRQRLLHSLSRTDELTGLPNRRALAVDVSTRLRAADARPSALLVLDLDRFKEINDSLGHEAGDRLLERIGARLSGALQAGDLLARLGGDEFAVHLHHADGKRASAMARRLRSVTARPLVIDGLSLELGLSIGIALSPEHGSDLSGLMRKADMAMYAAKATRMGQRIYSPDDDSNDEARLRTLHELRVGLAENQLVLHFQPKVHLATDTVPGVEALVRWNHPTKGLLYPGEFLDVAETGGLMRTLTRVVLELALDQAVIWQDQGRSITVAVNLSSRSLADYQLAGVVTGMLTARGLPGAALMLEVTEEFLLVDRHRARNILMRLREAGVLIAVDDFGTGYSSLAYLRDLPIDELKLDQSFVIPMLDDDRASALVASSIHLGHSLGMRIVAEGVETEEVLEQLTRFDCDVAQGYHLSRPIPAAELERWLDARAVLPAVVPAQG</sequence>
<dbReference type="SMART" id="SM00052">
    <property type="entry name" value="EAL"/>
    <property type="match status" value="1"/>
</dbReference>
<dbReference type="SMART" id="SM00267">
    <property type="entry name" value="GGDEF"/>
    <property type="match status" value="1"/>
</dbReference>
<dbReference type="AlphaFoldDB" id="A0A4R9BND4"/>
<evidence type="ECO:0000313" key="3">
    <source>
        <dbReference type="EMBL" id="TFD87963.1"/>
    </source>
</evidence>
<dbReference type="GO" id="GO:0071111">
    <property type="term" value="F:cyclic-guanylate-specific phosphodiesterase activity"/>
    <property type="evidence" value="ECO:0007669"/>
    <property type="project" value="InterPro"/>
</dbReference>
<reference evidence="3 4" key="1">
    <citation type="submission" date="2019-03" db="EMBL/GenBank/DDBJ databases">
        <title>Genomics of glacier-inhabiting Cryobacterium strains.</title>
        <authorList>
            <person name="Liu Q."/>
            <person name="Xin Y.-H."/>
        </authorList>
    </citation>
    <scope>NUCLEOTIDE SEQUENCE [LARGE SCALE GENOMIC DNA]</scope>
    <source>
        <strain evidence="3 4">Sr59</strain>
    </source>
</reference>
<dbReference type="Pfam" id="PF00563">
    <property type="entry name" value="EAL"/>
    <property type="match status" value="1"/>
</dbReference>
<dbReference type="EMBL" id="SOHM01000030">
    <property type="protein sequence ID" value="TFD87963.1"/>
    <property type="molecule type" value="Genomic_DNA"/>
</dbReference>
<dbReference type="CDD" id="cd01948">
    <property type="entry name" value="EAL"/>
    <property type="match status" value="1"/>
</dbReference>
<dbReference type="Gene3D" id="3.30.70.270">
    <property type="match status" value="1"/>
</dbReference>
<dbReference type="SUPFAM" id="SSF141868">
    <property type="entry name" value="EAL domain-like"/>
    <property type="match status" value="1"/>
</dbReference>
<feature type="domain" description="GGDEF" evidence="2">
    <location>
        <begin position="54"/>
        <end position="188"/>
    </location>
</feature>
<dbReference type="InterPro" id="IPR035919">
    <property type="entry name" value="EAL_sf"/>
</dbReference>
<evidence type="ECO:0000259" key="1">
    <source>
        <dbReference type="PROSITE" id="PS50883"/>
    </source>
</evidence>
<dbReference type="InterPro" id="IPR000160">
    <property type="entry name" value="GGDEF_dom"/>
</dbReference>
<protein>
    <submittedName>
        <fullName evidence="3">EAL domain-containing protein</fullName>
    </submittedName>
</protein>
<dbReference type="InterPro" id="IPR043128">
    <property type="entry name" value="Rev_trsase/Diguanyl_cyclase"/>
</dbReference>
<feature type="domain" description="EAL" evidence="1">
    <location>
        <begin position="194"/>
        <end position="447"/>
    </location>
</feature>
<dbReference type="CDD" id="cd01949">
    <property type="entry name" value="GGDEF"/>
    <property type="match status" value="1"/>
</dbReference>
<dbReference type="OrthoDB" id="23692at2"/>
<dbReference type="PANTHER" id="PTHR33121:SF71">
    <property type="entry name" value="OXYGEN SENSOR PROTEIN DOSP"/>
    <property type="match status" value="1"/>
</dbReference>